<proteinExistence type="predicted"/>
<gene>
    <name evidence="1" type="ORF">DCAF_LOCUS13235</name>
</gene>
<name>A0AAV1RRM2_9ROSI</name>
<dbReference type="AlphaFoldDB" id="A0AAV1RRM2"/>
<organism evidence="1 2">
    <name type="scientific">Dovyalis caffra</name>
    <dbReference type="NCBI Taxonomy" id="77055"/>
    <lineage>
        <taxon>Eukaryota</taxon>
        <taxon>Viridiplantae</taxon>
        <taxon>Streptophyta</taxon>
        <taxon>Embryophyta</taxon>
        <taxon>Tracheophyta</taxon>
        <taxon>Spermatophyta</taxon>
        <taxon>Magnoliopsida</taxon>
        <taxon>eudicotyledons</taxon>
        <taxon>Gunneridae</taxon>
        <taxon>Pentapetalae</taxon>
        <taxon>rosids</taxon>
        <taxon>fabids</taxon>
        <taxon>Malpighiales</taxon>
        <taxon>Salicaceae</taxon>
        <taxon>Flacourtieae</taxon>
        <taxon>Dovyalis</taxon>
    </lineage>
</organism>
<keyword evidence="2" id="KW-1185">Reference proteome</keyword>
<accession>A0AAV1RRM2</accession>
<dbReference type="Proteomes" id="UP001314170">
    <property type="component" value="Unassembled WGS sequence"/>
</dbReference>
<reference evidence="1 2" key="1">
    <citation type="submission" date="2024-01" db="EMBL/GenBank/DDBJ databases">
        <authorList>
            <person name="Waweru B."/>
        </authorList>
    </citation>
    <scope>NUCLEOTIDE SEQUENCE [LARGE SCALE GENOMIC DNA]</scope>
</reference>
<evidence type="ECO:0000313" key="2">
    <source>
        <dbReference type="Proteomes" id="UP001314170"/>
    </source>
</evidence>
<dbReference type="EMBL" id="CAWUPB010001111">
    <property type="protein sequence ID" value="CAK7338192.1"/>
    <property type="molecule type" value="Genomic_DNA"/>
</dbReference>
<comment type="caution">
    <text evidence="1">The sequence shown here is derived from an EMBL/GenBank/DDBJ whole genome shotgun (WGS) entry which is preliminary data.</text>
</comment>
<sequence>MLDLGVGSMPGPGQAGIAAGPSCNLVAFAVQTAKLRGESAISATSGFIPECPAQYNFKRTIESEQIEDFSALML</sequence>
<protein>
    <submittedName>
        <fullName evidence="1">Uncharacterized protein</fullName>
    </submittedName>
</protein>
<evidence type="ECO:0000313" key="1">
    <source>
        <dbReference type="EMBL" id="CAK7338192.1"/>
    </source>
</evidence>